<feature type="non-terminal residue" evidence="1">
    <location>
        <position position="1"/>
    </location>
</feature>
<evidence type="ECO:0000313" key="1">
    <source>
        <dbReference type="EMBL" id="GFR96138.1"/>
    </source>
</evidence>
<sequence>QHEEYIAQEERLLFGAANIQEADDDQVDSLRVETIESLKASLTETDYAQMDTEHKDALNARIEDYNFPFENLVFEGGGVKGLALIGALK</sequence>
<proteinExistence type="predicted"/>
<evidence type="ECO:0000313" key="2">
    <source>
        <dbReference type="Proteomes" id="UP000762676"/>
    </source>
</evidence>
<accession>A0AAV4HGF8</accession>
<comment type="caution">
    <text evidence="1">The sequence shown here is derived from an EMBL/GenBank/DDBJ whole genome shotgun (WGS) entry which is preliminary data.</text>
</comment>
<organism evidence="1 2">
    <name type="scientific">Elysia marginata</name>
    <dbReference type="NCBI Taxonomy" id="1093978"/>
    <lineage>
        <taxon>Eukaryota</taxon>
        <taxon>Metazoa</taxon>
        <taxon>Spiralia</taxon>
        <taxon>Lophotrochozoa</taxon>
        <taxon>Mollusca</taxon>
        <taxon>Gastropoda</taxon>
        <taxon>Heterobranchia</taxon>
        <taxon>Euthyneura</taxon>
        <taxon>Panpulmonata</taxon>
        <taxon>Sacoglossa</taxon>
        <taxon>Placobranchoidea</taxon>
        <taxon>Plakobranchidae</taxon>
        <taxon>Elysia</taxon>
    </lineage>
</organism>
<keyword evidence="2" id="KW-1185">Reference proteome</keyword>
<feature type="non-terminal residue" evidence="1">
    <location>
        <position position="89"/>
    </location>
</feature>
<dbReference type="AlphaFoldDB" id="A0AAV4HGF8"/>
<dbReference type="Proteomes" id="UP000762676">
    <property type="component" value="Unassembled WGS sequence"/>
</dbReference>
<gene>
    <name evidence="1" type="ORF">ElyMa_006290500</name>
</gene>
<dbReference type="EMBL" id="BMAT01012654">
    <property type="protein sequence ID" value="GFR96138.1"/>
    <property type="molecule type" value="Genomic_DNA"/>
</dbReference>
<protein>
    <submittedName>
        <fullName evidence="1">Uncharacterized protein</fullName>
    </submittedName>
</protein>
<name>A0AAV4HGF8_9GAST</name>
<dbReference type="Gene3D" id="3.40.1090.10">
    <property type="entry name" value="Cytosolic phospholipase A2 catalytic domain"/>
    <property type="match status" value="1"/>
</dbReference>
<reference evidence="1 2" key="1">
    <citation type="journal article" date="2021" name="Elife">
        <title>Chloroplast acquisition without the gene transfer in kleptoplastic sea slugs, Plakobranchus ocellatus.</title>
        <authorList>
            <person name="Maeda T."/>
            <person name="Takahashi S."/>
            <person name="Yoshida T."/>
            <person name="Shimamura S."/>
            <person name="Takaki Y."/>
            <person name="Nagai Y."/>
            <person name="Toyoda A."/>
            <person name="Suzuki Y."/>
            <person name="Arimoto A."/>
            <person name="Ishii H."/>
            <person name="Satoh N."/>
            <person name="Nishiyama T."/>
            <person name="Hasebe M."/>
            <person name="Maruyama T."/>
            <person name="Minagawa J."/>
            <person name="Obokata J."/>
            <person name="Shigenobu S."/>
        </authorList>
    </citation>
    <scope>NUCLEOTIDE SEQUENCE [LARGE SCALE GENOMIC DNA]</scope>
</reference>